<protein>
    <submittedName>
        <fullName evidence="1">Uncharacterized protein</fullName>
    </submittedName>
</protein>
<name>A0ABQ9Z3W5_9CRUS</name>
<comment type="caution">
    <text evidence="1">The sequence shown here is derived from an EMBL/GenBank/DDBJ whole genome shotgun (WGS) entry which is preliminary data.</text>
</comment>
<sequence>MVSWIDLFRALVHDTANTPGEKLALIKRYLRGNCLDVIYGLGGRERAYMEALTRLKQTCGRRDVMRAAHLPALDRKIRQPPSDLQKGSELIFSTLVGLVERPQLT</sequence>
<accession>A0ABQ9Z3W5</accession>
<gene>
    <name evidence="1" type="ORF">OUZ56_012737</name>
</gene>
<reference evidence="1 2" key="1">
    <citation type="journal article" date="2023" name="Nucleic Acids Res.">
        <title>The hologenome of Daphnia magna reveals possible DNA methylation and microbiome-mediated evolution of the host genome.</title>
        <authorList>
            <person name="Chaturvedi A."/>
            <person name="Li X."/>
            <person name="Dhandapani V."/>
            <person name="Marshall H."/>
            <person name="Kissane S."/>
            <person name="Cuenca-Cambronero M."/>
            <person name="Asole G."/>
            <person name="Calvet F."/>
            <person name="Ruiz-Romero M."/>
            <person name="Marangio P."/>
            <person name="Guigo R."/>
            <person name="Rago D."/>
            <person name="Mirbahai L."/>
            <person name="Eastwood N."/>
            <person name="Colbourne J.K."/>
            <person name="Zhou J."/>
            <person name="Mallon E."/>
            <person name="Orsini L."/>
        </authorList>
    </citation>
    <scope>NUCLEOTIDE SEQUENCE [LARGE SCALE GENOMIC DNA]</scope>
    <source>
        <strain evidence="1">LRV0_1</strain>
    </source>
</reference>
<dbReference type="PANTHER" id="PTHR46903:SF1">
    <property type="entry name" value="CCHC-TYPE DOMAIN-CONTAINING PROTEIN"/>
    <property type="match status" value="1"/>
</dbReference>
<organism evidence="1 2">
    <name type="scientific">Daphnia magna</name>
    <dbReference type="NCBI Taxonomy" id="35525"/>
    <lineage>
        <taxon>Eukaryota</taxon>
        <taxon>Metazoa</taxon>
        <taxon>Ecdysozoa</taxon>
        <taxon>Arthropoda</taxon>
        <taxon>Crustacea</taxon>
        <taxon>Branchiopoda</taxon>
        <taxon>Diplostraca</taxon>
        <taxon>Cladocera</taxon>
        <taxon>Anomopoda</taxon>
        <taxon>Daphniidae</taxon>
        <taxon>Daphnia</taxon>
    </lineage>
</organism>
<dbReference type="EMBL" id="JAOYFB010000002">
    <property type="protein sequence ID" value="KAK4007579.1"/>
    <property type="molecule type" value="Genomic_DNA"/>
</dbReference>
<proteinExistence type="predicted"/>
<dbReference type="Proteomes" id="UP001234178">
    <property type="component" value="Unassembled WGS sequence"/>
</dbReference>
<dbReference type="PANTHER" id="PTHR46903">
    <property type="entry name" value="C2H2-TYPE DOMAIN-CONTAINING PROTEIN"/>
    <property type="match status" value="1"/>
</dbReference>
<evidence type="ECO:0000313" key="1">
    <source>
        <dbReference type="EMBL" id="KAK4007579.1"/>
    </source>
</evidence>
<evidence type="ECO:0000313" key="2">
    <source>
        <dbReference type="Proteomes" id="UP001234178"/>
    </source>
</evidence>
<keyword evidence="2" id="KW-1185">Reference proteome</keyword>